<sequence length="69" mass="7604">MSATDNGARERRTPITVAHRLLEMLDTLDPDSGTGTEGIIDEHSIWTLEPPNSPGPAQPTTTPKRLRQR</sequence>
<keyword evidence="3" id="KW-1185">Reference proteome</keyword>
<gene>
    <name evidence="2" type="ORF">ARMOST_12839</name>
</gene>
<dbReference type="Proteomes" id="UP000219338">
    <property type="component" value="Unassembled WGS sequence"/>
</dbReference>
<evidence type="ECO:0000313" key="2">
    <source>
        <dbReference type="EMBL" id="SJL09461.1"/>
    </source>
</evidence>
<feature type="region of interest" description="Disordered" evidence="1">
    <location>
        <begin position="27"/>
        <end position="69"/>
    </location>
</feature>
<organism evidence="2 3">
    <name type="scientific">Armillaria ostoyae</name>
    <name type="common">Armillaria root rot fungus</name>
    <dbReference type="NCBI Taxonomy" id="47428"/>
    <lineage>
        <taxon>Eukaryota</taxon>
        <taxon>Fungi</taxon>
        <taxon>Dikarya</taxon>
        <taxon>Basidiomycota</taxon>
        <taxon>Agaricomycotina</taxon>
        <taxon>Agaricomycetes</taxon>
        <taxon>Agaricomycetidae</taxon>
        <taxon>Agaricales</taxon>
        <taxon>Marasmiineae</taxon>
        <taxon>Physalacriaceae</taxon>
        <taxon>Armillaria</taxon>
    </lineage>
</organism>
<protein>
    <submittedName>
        <fullName evidence="2">Uncharacterized protein</fullName>
    </submittedName>
</protein>
<name>A0A284RL41_ARMOS</name>
<evidence type="ECO:0000313" key="3">
    <source>
        <dbReference type="Proteomes" id="UP000219338"/>
    </source>
</evidence>
<accession>A0A284RL41</accession>
<reference evidence="3" key="1">
    <citation type="journal article" date="2017" name="Nat. Ecol. Evol.">
        <title>Genome expansion and lineage-specific genetic innovations in the forest pathogenic fungi Armillaria.</title>
        <authorList>
            <person name="Sipos G."/>
            <person name="Prasanna A.N."/>
            <person name="Walter M.C."/>
            <person name="O'Connor E."/>
            <person name="Balint B."/>
            <person name="Krizsan K."/>
            <person name="Kiss B."/>
            <person name="Hess J."/>
            <person name="Varga T."/>
            <person name="Slot J."/>
            <person name="Riley R."/>
            <person name="Boka B."/>
            <person name="Rigling D."/>
            <person name="Barry K."/>
            <person name="Lee J."/>
            <person name="Mihaltcheva S."/>
            <person name="LaButti K."/>
            <person name="Lipzen A."/>
            <person name="Waldron R."/>
            <person name="Moloney N.M."/>
            <person name="Sperisen C."/>
            <person name="Kredics L."/>
            <person name="Vagvoelgyi C."/>
            <person name="Patrignani A."/>
            <person name="Fitzpatrick D."/>
            <person name="Nagy I."/>
            <person name="Doyle S."/>
            <person name="Anderson J.B."/>
            <person name="Grigoriev I.V."/>
            <person name="Gueldener U."/>
            <person name="Muensterkoetter M."/>
            <person name="Nagy L.G."/>
        </authorList>
    </citation>
    <scope>NUCLEOTIDE SEQUENCE [LARGE SCALE GENOMIC DNA]</scope>
    <source>
        <strain evidence="3">C18/9</strain>
    </source>
</reference>
<proteinExistence type="predicted"/>
<evidence type="ECO:0000256" key="1">
    <source>
        <dbReference type="SAM" id="MobiDB-lite"/>
    </source>
</evidence>
<dbReference type="AlphaFoldDB" id="A0A284RL41"/>
<dbReference type="EMBL" id="FUEG01000010">
    <property type="protein sequence ID" value="SJL09461.1"/>
    <property type="molecule type" value="Genomic_DNA"/>
</dbReference>